<accession>A0A1S3ZLA7</accession>
<proteinExistence type="predicted"/>
<dbReference type="KEGG" id="nta:107788172"/>
<dbReference type="GO" id="GO:0003964">
    <property type="term" value="F:RNA-directed DNA polymerase activity"/>
    <property type="evidence" value="ECO:0007669"/>
    <property type="project" value="UniProtKB-KW"/>
</dbReference>
<dbReference type="Gene3D" id="3.30.70.270">
    <property type="match status" value="1"/>
</dbReference>
<dbReference type="InterPro" id="IPR043128">
    <property type="entry name" value="Rev_trsase/Diguanyl_cyclase"/>
</dbReference>
<dbReference type="PANTHER" id="PTHR34072">
    <property type="entry name" value="ENZYMATIC POLYPROTEIN-RELATED"/>
    <property type="match status" value="1"/>
</dbReference>
<dbReference type="Pfam" id="PF17917">
    <property type="entry name" value="RT_RNaseH"/>
    <property type="match status" value="1"/>
</dbReference>
<dbReference type="InterPro" id="IPR041373">
    <property type="entry name" value="RT_RNaseH"/>
</dbReference>
<dbReference type="Gene3D" id="1.10.340.70">
    <property type="match status" value="1"/>
</dbReference>
<keyword evidence="1" id="KW-0808">Transferase</keyword>
<organism evidence="8">
    <name type="scientific">Nicotiana tabacum</name>
    <name type="common">Common tobacco</name>
    <dbReference type="NCBI Taxonomy" id="4097"/>
    <lineage>
        <taxon>Eukaryota</taxon>
        <taxon>Viridiplantae</taxon>
        <taxon>Streptophyta</taxon>
        <taxon>Embryophyta</taxon>
        <taxon>Tracheophyta</taxon>
        <taxon>Spermatophyta</taxon>
        <taxon>Magnoliopsida</taxon>
        <taxon>eudicotyledons</taxon>
        <taxon>Gunneridae</taxon>
        <taxon>Pentapetalae</taxon>
        <taxon>asterids</taxon>
        <taxon>lamiids</taxon>
        <taxon>Solanales</taxon>
        <taxon>Solanaceae</taxon>
        <taxon>Nicotianoideae</taxon>
        <taxon>Nicotianeae</taxon>
        <taxon>Nicotiana</taxon>
    </lineage>
</organism>
<feature type="domain" description="Reverse transcriptase RNase H-like" evidence="7">
    <location>
        <begin position="79"/>
        <end position="119"/>
    </location>
</feature>
<reference evidence="8" key="1">
    <citation type="submission" date="2025-08" db="UniProtKB">
        <authorList>
            <consortium name="RefSeq"/>
        </authorList>
    </citation>
    <scope>IDENTIFICATION</scope>
</reference>
<evidence type="ECO:0000256" key="6">
    <source>
        <dbReference type="ARBA" id="ARBA00022918"/>
    </source>
</evidence>
<sequence>MCLYRIWILLSLYSLMIYWYYRRKEEHEQHLRIVLLILREKKLYAKFSKYEFWLNAVAFQSHVASSDGIKADTKIIEDSMMIVYMSRQLNPQENNYRVHDLELAAIVHALKILRHYLYDVSCENDLNLRQQRWLKLLKDYDITILYHPSKANVVEDSLSKTAESMRTLAFIPAMERPSAIDVQGRICVPNMDSLMELILEKDHRSRYSICLGAIKMYLDLKKHYWQRRMKKDIVGYVAWCLNSHQVKYKHHRSGGLLQRLGIP</sequence>
<evidence type="ECO:0000256" key="1">
    <source>
        <dbReference type="ARBA" id="ARBA00022679"/>
    </source>
</evidence>
<dbReference type="PANTHER" id="PTHR34072:SF59">
    <property type="entry name" value="CCHC-TYPE INTEGRASE"/>
    <property type="match status" value="1"/>
</dbReference>
<evidence type="ECO:0000313" key="8">
    <source>
        <dbReference type="RefSeq" id="XP_016465325.1"/>
    </source>
</evidence>
<dbReference type="PaxDb" id="4097-A0A1S3ZLA7"/>
<dbReference type="STRING" id="4097.A0A1S3ZLA7"/>
<dbReference type="OrthoDB" id="1305518at2759"/>
<keyword evidence="2" id="KW-0548">Nucleotidyltransferase</keyword>
<dbReference type="SUPFAM" id="SSF56672">
    <property type="entry name" value="DNA/RNA polymerases"/>
    <property type="match status" value="1"/>
</dbReference>
<keyword evidence="4" id="KW-0255">Endonuclease</keyword>
<keyword evidence="3" id="KW-0540">Nuclease</keyword>
<evidence type="ECO:0000259" key="7">
    <source>
        <dbReference type="Pfam" id="PF17917"/>
    </source>
</evidence>
<dbReference type="GO" id="GO:0016787">
    <property type="term" value="F:hydrolase activity"/>
    <property type="evidence" value="ECO:0007669"/>
    <property type="project" value="UniProtKB-KW"/>
</dbReference>
<dbReference type="AlphaFoldDB" id="A0A1S3ZLA7"/>
<keyword evidence="6" id="KW-0695">RNA-directed DNA polymerase</keyword>
<evidence type="ECO:0000256" key="4">
    <source>
        <dbReference type="ARBA" id="ARBA00022759"/>
    </source>
</evidence>
<evidence type="ECO:0000256" key="2">
    <source>
        <dbReference type="ARBA" id="ARBA00022695"/>
    </source>
</evidence>
<protein>
    <recommendedName>
        <fullName evidence="7">Reverse transcriptase RNase H-like domain-containing protein</fullName>
    </recommendedName>
</protein>
<evidence type="ECO:0000256" key="5">
    <source>
        <dbReference type="ARBA" id="ARBA00022801"/>
    </source>
</evidence>
<dbReference type="GO" id="GO:0004519">
    <property type="term" value="F:endonuclease activity"/>
    <property type="evidence" value="ECO:0007669"/>
    <property type="project" value="UniProtKB-KW"/>
</dbReference>
<dbReference type="InterPro" id="IPR043502">
    <property type="entry name" value="DNA/RNA_pol_sf"/>
</dbReference>
<name>A0A1S3ZLA7_TOBAC</name>
<keyword evidence="5" id="KW-0378">Hydrolase</keyword>
<evidence type="ECO:0000256" key="3">
    <source>
        <dbReference type="ARBA" id="ARBA00022722"/>
    </source>
</evidence>
<gene>
    <name evidence="8" type="primary">LOC107788172</name>
</gene>
<dbReference type="RefSeq" id="XP_016465325.1">
    <property type="nucleotide sequence ID" value="XM_016609839.1"/>
</dbReference>